<dbReference type="HOGENOM" id="CLU_1605803_0_0_1"/>
<reference evidence="2" key="1">
    <citation type="journal article" date="2013" name="Nature">
        <title>Pan genome of the phytoplankton Emiliania underpins its global distribution.</title>
        <authorList>
            <person name="Read B.A."/>
            <person name="Kegel J."/>
            <person name="Klute M.J."/>
            <person name="Kuo A."/>
            <person name="Lefebvre S.C."/>
            <person name="Maumus F."/>
            <person name="Mayer C."/>
            <person name="Miller J."/>
            <person name="Monier A."/>
            <person name="Salamov A."/>
            <person name="Young J."/>
            <person name="Aguilar M."/>
            <person name="Claverie J.M."/>
            <person name="Frickenhaus S."/>
            <person name="Gonzalez K."/>
            <person name="Herman E.K."/>
            <person name="Lin Y.C."/>
            <person name="Napier J."/>
            <person name="Ogata H."/>
            <person name="Sarno A.F."/>
            <person name="Shmutz J."/>
            <person name="Schroeder D."/>
            <person name="de Vargas C."/>
            <person name="Verret F."/>
            <person name="von Dassow P."/>
            <person name="Valentin K."/>
            <person name="Van de Peer Y."/>
            <person name="Wheeler G."/>
            <person name="Dacks J.B."/>
            <person name="Delwiche C.F."/>
            <person name="Dyhrman S.T."/>
            <person name="Glockner G."/>
            <person name="John U."/>
            <person name="Richards T."/>
            <person name="Worden A.Z."/>
            <person name="Zhang X."/>
            <person name="Grigoriev I.V."/>
            <person name="Allen A.E."/>
            <person name="Bidle K."/>
            <person name="Borodovsky M."/>
            <person name="Bowler C."/>
            <person name="Brownlee C."/>
            <person name="Cock J.M."/>
            <person name="Elias M."/>
            <person name="Gladyshev V.N."/>
            <person name="Groth M."/>
            <person name="Guda C."/>
            <person name="Hadaegh A."/>
            <person name="Iglesias-Rodriguez M.D."/>
            <person name="Jenkins J."/>
            <person name="Jones B.M."/>
            <person name="Lawson T."/>
            <person name="Leese F."/>
            <person name="Lindquist E."/>
            <person name="Lobanov A."/>
            <person name="Lomsadze A."/>
            <person name="Malik S.B."/>
            <person name="Marsh M.E."/>
            <person name="Mackinder L."/>
            <person name="Mock T."/>
            <person name="Mueller-Roeber B."/>
            <person name="Pagarete A."/>
            <person name="Parker M."/>
            <person name="Probert I."/>
            <person name="Quesneville H."/>
            <person name="Raines C."/>
            <person name="Rensing S.A."/>
            <person name="Riano-Pachon D.M."/>
            <person name="Richier S."/>
            <person name="Rokitta S."/>
            <person name="Shiraiwa Y."/>
            <person name="Soanes D.M."/>
            <person name="van der Giezen M."/>
            <person name="Wahlund T.M."/>
            <person name="Williams B."/>
            <person name="Wilson W."/>
            <person name="Wolfe G."/>
            <person name="Wurch L.L."/>
        </authorList>
    </citation>
    <scope>NUCLEOTIDE SEQUENCE</scope>
</reference>
<sequence>MHICIPQYRGGFLRLLGAGGMLGFDSCVWGDDEVVQLVAALEFARDAGAATAADGLFLPYNRLTDAAAPPLVAALEAGAMPELTDLALEFNEVGDAGLAALRPLLAGRLSSRLRRLGIGGHPRCPEMPRREQAWQPIALRRRHLWSRPSLGYSGVLDSPQGSSVAW</sequence>
<dbReference type="RefSeq" id="XP_005781204.1">
    <property type="nucleotide sequence ID" value="XM_005781147.1"/>
</dbReference>
<dbReference type="EnsemblProtists" id="EOD28775">
    <property type="protein sequence ID" value="EOD28775"/>
    <property type="gene ID" value="EMIHUDRAFT_114065"/>
</dbReference>
<dbReference type="AlphaFoldDB" id="A0A0D3JZ40"/>
<evidence type="ECO:0000313" key="2">
    <source>
        <dbReference type="Proteomes" id="UP000013827"/>
    </source>
</evidence>
<dbReference type="KEGG" id="ehx:EMIHUDRAFT_114065"/>
<dbReference type="InterPro" id="IPR032675">
    <property type="entry name" value="LRR_dom_sf"/>
</dbReference>
<reference evidence="1" key="2">
    <citation type="submission" date="2024-10" db="UniProtKB">
        <authorList>
            <consortium name="EnsemblProtists"/>
        </authorList>
    </citation>
    <scope>IDENTIFICATION</scope>
</reference>
<protein>
    <submittedName>
        <fullName evidence="1">Uncharacterized protein</fullName>
    </submittedName>
</protein>
<organism evidence="1 2">
    <name type="scientific">Emiliania huxleyi (strain CCMP1516)</name>
    <dbReference type="NCBI Taxonomy" id="280463"/>
    <lineage>
        <taxon>Eukaryota</taxon>
        <taxon>Haptista</taxon>
        <taxon>Haptophyta</taxon>
        <taxon>Prymnesiophyceae</taxon>
        <taxon>Isochrysidales</taxon>
        <taxon>Noelaerhabdaceae</taxon>
        <taxon>Emiliania</taxon>
    </lineage>
</organism>
<dbReference type="SUPFAM" id="SSF52047">
    <property type="entry name" value="RNI-like"/>
    <property type="match status" value="1"/>
</dbReference>
<accession>A0A0D3JZ40</accession>
<name>A0A0D3JZ40_EMIH1</name>
<dbReference type="Gene3D" id="3.80.10.10">
    <property type="entry name" value="Ribonuclease Inhibitor"/>
    <property type="match status" value="1"/>
</dbReference>
<dbReference type="GeneID" id="17274320"/>
<dbReference type="PaxDb" id="2903-EOD28775"/>
<dbReference type="Proteomes" id="UP000013827">
    <property type="component" value="Unassembled WGS sequence"/>
</dbReference>
<evidence type="ECO:0000313" key="1">
    <source>
        <dbReference type="EnsemblProtists" id="EOD28775"/>
    </source>
</evidence>
<proteinExistence type="predicted"/>
<keyword evidence="2" id="KW-1185">Reference proteome</keyword>